<sequence>MLNPESRDNYGGYRPRGSAVGHKKLDRFDIIETDLLCVSFLSSVEKPVIRSLAAYHVE</sequence>
<organism evidence="2 3">
    <name type="scientific">Paenibacillus pseudetheri</name>
    <dbReference type="NCBI Taxonomy" id="2897682"/>
    <lineage>
        <taxon>Bacteria</taxon>
        <taxon>Bacillati</taxon>
        <taxon>Bacillota</taxon>
        <taxon>Bacilli</taxon>
        <taxon>Bacillales</taxon>
        <taxon>Paenibacillaceae</taxon>
        <taxon>Paenibacillus</taxon>
    </lineage>
</organism>
<dbReference type="Proteomes" id="UP000838749">
    <property type="component" value="Unassembled WGS sequence"/>
</dbReference>
<dbReference type="EMBL" id="CAKMAB010000019">
    <property type="protein sequence ID" value="CAH1057377.1"/>
    <property type="molecule type" value="Genomic_DNA"/>
</dbReference>
<name>A0ABM9BGZ9_9BACL</name>
<evidence type="ECO:0000313" key="2">
    <source>
        <dbReference type="EMBL" id="CAH1057377.1"/>
    </source>
</evidence>
<keyword evidence="3" id="KW-1185">Reference proteome</keyword>
<comment type="caution">
    <text evidence="2">The sequence shown here is derived from an EMBL/GenBank/DDBJ whole genome shotgun (WGS) entry which is preliminary data.</text>
</comment>
<gene>
    <name evidence="2" type="ORF">PAECIP111894_03535</name>
</gene>
<evidence type="ECO:0000256" key="1">
    <source>
        <dbReference type="SAM" id="MobiDB-lite"/>
    </source>
</evidence>
<reference evidence="2" key="1">
    <citation type="submission" date="2021-12" db="EMBL/GenBank/DDBJ databases">
        <authorList>
            <person name="Criscuolo A."/>
        </authorList>
    </citation>
    <scope>NUCLEOTIDE SEQUENCE</scope>
    <source>
        <strain evidence="2">CIP111894</strain>
    </source>
</reference>
<accession>A0ABM9BGZ9</accession>
<evidence type="ECO:0000313" key="3">
    <source>
        <dbReference type="Proteomes" id="UP000838749"/>
    </source>
</evidence>
<proteinExistence type="predicted"/>
<protein>
    <submittedName>
        <fullName evidence="2">Uncharacterized protein</fullName>
    </submittedName>
</protein>
<feature type="region of interest" description="Disordered" evidence="1">
    <location>
        <begin position="1"/>
        <end position="20"/>
    </location>
</feature>